<evidence type="ECO:0000256" key="4">
    <source>
        <dbReference type="ARBA" id="ARBA00022989"/>
    </source>
</evidence>
<reference evidence="8 9" key="1">
    <citation type="submission" date="2019-07" db="EMBL/GenBank/DDBJ databases">
        <title>Novel species isolated from glacier.</title>
        <authorList>
            <person name="Liu Q."/>
            <person name="Xin Y.-H."/>
        </authorList>
    </citation>
    <scope>NUCLEOTIDE SEQUENCE [LARGE SCALE GENOMIC DNA]</scope>
    <source>
        <strain evidence="8 9">LB1R16</strain>
    </source>
</reference>
<evidence type="ECO:0000313" key="8">
    <source>
        <dbReference type="EMBL" id="TRW17281.1"/>
    </source>
</evidence>
<sequence>MTSRRALPAIALAAAWSLATWAILVMLGPDWTRYLPASCQATRCFCELPRTGQLMLQPSNTISVIGYLLVGSWIMVSARSRTDTAFQGPGVVWYGFSAVVIGVGSALLHATLTLWGQFADVVGMYLLTGFSLTYAIARWRGLGTGQAALLYVALVAALVAILYIVPDARRYAFLVLLLTSILIEMAFARPRRPGVVTGWYLAGIAAKAVAFGIWILDNTGRVCAPESWLQGHAIWHLLGAAAIACSYAYYRSERRAG</sequence>
<dbReference type="GO" id="GO:0016811">
    <property type="term" value="F:hydrolase activity, acting on carbon-nitrogen (but not peptide) bonds, in linear amides"/>
    <property type="evidence" value="ECO:0007669"/>
    <property type="project" value="InterPro"/>
</dbReference>
<feature type="transmembrane region" description="Helical" evidence="7">
    <location>
        <begin position="171"/>
        <end position="188"/>
    </location>
</feature>
<feature type="transmembrane region" description="Helical" evidence="7">
    <location>
        <begin position="61"/>
        <end position="78"/>
    </location>
</feature>
<accession>A0A552UGF6</accession>
<dbReference type="Pfam" id="PF05875">
    <property type="entry name" value="Ceramidase"/>
    <property type="match status" value="1"/>
</dbReference>
<dbReference type="InterPro" id="IPR008901">
    <property type="entry name" value="ACER"/>
</dbReference>
<feature type="transmembrane region" description="Helical" evidence="7">
    <location>
        <begin position="228"/>
        <end position="250"/>
    </location>
</feature>
<evidence type="ECO:0000256" key="1">
    <source>
        <dbReference type="ARBA" id="ARBA00004141"/>
    </source>
</evidence>
<feature type="binding site" evidence="6">
    <location>
        <position position="109"/>
    </location>
    <ligand>
        <name>Zn(2+)</name>
        <dbReference type="ChEBI" id="CHEBI:29105"/>
        <note>catalytic</note>
    </ligand>
</feature>
<proteinExistence type="predicted"/>
<evidence type="ECO:0000256" key="2">
    <source>
        <dbReference type="ARBA" id="ARBA00022692"/>
    </source>
</evidence>
<gene>
    <name evidence="8" type="ORF">FMM06_03600</name>
</gene>
<keyword evidence="5 7" id="KW-0472">Membrane</keyword>
<keyword evidence="2 7" id="KW-0812">Transmembrane</keyword>
<name>A0A552UGF6_9SPHN</name>
<dbReference type="GO" id="GO:0016020">
    <property type="term" value="C:membrane"/>
    <property type="evidence" value="ECO:0007669"/>
    <property type="project" value="UniProtKB-SubCell"/>
</dbReference>
<dbReference type="GO" id="GO:0006672">
    <property type="term" value="P:ceramide metabolic process"/>
    <property type="evidence" value="ECO:0007669"/>
    <property type="project" value="InterPro"/>
</dbReference>
<organism evidence="8 9">
    <name type="scientific">Glacieibacterium frigidum</name>
    <dbReference type="NCBI Taxonomy" id="2593303"/>
    <lineage>
        <taxon>Bacteria</taxon>
        <taxon>Pseudomonadati</taxon>
        <taxon>Pseudomonadota</taxon>
        <taxon>Alphaproteobacteria</taxon>
        <taxon>Sphingomonadales</taxon>
        <taxon>Sphingosinicellaceae</taxon>
        <taxon>Glacieibacterium</taxon>
    </lineage>
</organism>
<dbReference type="EMBL" id="VJWA01000001">
    <property type="protein sequence ID" value="TRW17281.1"/>
    <property type="molecule type" value="Genomic_DNA"/>
</dbReference>
<protein>
    <submittedName>
        <fullName evidence="8">Ceramidase</fullName>
    </submittedName>
</protein>
<keyword evidence="4 7" id="KW-1133">Transmembrane helix</keyword>
<keyword evidence="6" id="KW-0862">Zinc</keyword>
<feature type="transmembrane region" description="Helical" evidence="7">
    <location>
        <begin position="195"/>
        <end position="216"/>
    </location>
</feature>
<dbReference type="GO" id="GO:0046872">
    <property type="term" value="F:metal ion binding"/>
    <property type="evidence" value="ECO:0007669"/>
    <property type="project" value="UniProtKB-KW"/>
</dbReference>
<feature type="transmembrane region" description="Helical" evidence="7">
    <location>
        <begin position="114"/>
        <end position="136"/>
    </location>
</feature>
<evidence type="ECO:0000256" key="6">
    <source>
        <dbReference type="PIRSR" id="PIRSR608901-2"/>
    </source>
</evidence>
<feature type="binding site" evidence="6">
    <location>
        <position position="236"/>
    </location>
    <ligand>
        <name>Zn(2+)</name>
        <dbReference type="ChEBI" id="CHEBI:29105"/>
        <note>catalytic</note>
    </ligand>
</feature>
<evidence type="ECO:0000256" key="7">
    <source>
        <dbReference type="SAM" id="Phobius"/>
    </source>
</evidence>
<keyword evidence="6" id="KW-0479">Metal-binding</keyword>
<keyword evidence="3" id="KW-0378">Hydrolase</keyword>
<feature type="binding site" evidence="6">
    <location>
        <position position="232"/>
    </location>
    <ligand>
        <name>Zn(2+)</name>
        <dbReference type="ChEBI" id="CHEBI:29105"/>
        <note>catalytic</note>
    </ligand>
</feature>
<feature type="transmembrane region" description="Helical" evidence="7">
    <location>
        <begin position="148"/>
        <end position="165"/>
    </location>
</feature>
<keyword evidence="9" id="KW-1185">Reference proteome</keyword>
<evidence type="ECO:0000256" key="3">
    <source>
        <dbReference type="ARBA" id="ARBA00022801"/>
    </source>
</evidence>
<comment type="cofactor">
    <cofactor evidence="6">
        <name>Zn(2+)</name>
        <dbReference type="ChEBI" id="CHEBI:29105"/>
    </cofactor>
</comment>
<comment type="subcellular location">
    <subcellularLocation>
        <location evidence="1">Membrane</location>
        <topology evidence="1">Multi-pass membrane protein</topology>
    </subcellularLocation>
</comment>
<dbReference type="AlphaFoldDB" id="A0A552UGF6"/>
<feature type="transmembrane region" description="Helical" evidence="7">
    <location>
        <begin position="90"/>
        <end position="108"/>
    </location>
</feature>
<evidence type="ECO:0000313" key="9">
    <source>
        <dbReference type="Proteomes" id="UP000317894"/>
    </source>
</evidence>
<dbReference type="OrthoDB" id="326451at2"/>
<dbReference type="RefSeq" id="WP_143554826.1">
    <property type="nucleotide sequence ID" value="NZ_VJWA01000001.1"/>
</dbReference>
<evidence type="ECO:0000256" key="5">
    <source>
        <dbReference type="ARBA" id="ARBA00023136"/>
    </source>
</evidence>
<comment type="caution">
    <text evidence="8">The sequence shown here is derived from an EMBL/GenBank/DDBJ whole genome shotgun (WGS) entry which is preliminary data.</text>
</comment>
<dbReference type="Proteomes" id="UP000317894">
    <property type="component" value="Unassembled WGS sequence"/>
</dbReference>